<proteinExistence type="predicted"/>
<dbReference type="EMBL" id="MGKJ01000010">
    <property type="protein sequence ID" value="OGN24661.1"/>
    <property type="molecule type" value="Genomic_DNA"/>
</dbReference>
<dbReference type="STRING" id="1802695.A3A13_01150"/>
<dbReference type="PANTHER" id="PTHR42966:SF3">
    <property type="entry name" value="BLR5971 PROTEIN"/>
    <property type="match status" value="1"/>
</dbReference>
<dbReference type="SUPFAM" id="SSF51569">
    <property type="entry name" value="Aldolase"/>
    <property type="match status" value="1"/>
</dbReference>
<sequence length="331" mass="37351">MDRHIKLGNHKTGYGKPCFVVAEIGINHNGDIDIAKKLVDAAVLAGCGAVKFQKRTIPVVYKPEELAKPRPVDKDLLKKAVARGVLSKEAVRRLKNSNFDDSTNGDLKWALEFTKNEYKEIDKHCRERGIMWFASPWDEESVDFLEQFNPPCYKIASACNGDKKLLSYIKSKKRPLIVSTGMTDDSRIDRIVNYLGEKDLILLHCTATYPAKDHELHLSNIPRLINKYPKAFIGYSGHDVGVYSSLVAAALGACMIERHITLDRVMWGSDQAASLEIGGLHRLMKELKSLTEYVGEEKKVILESEKPVELKLRRISTLFDDKNKKIKAELL</sequence>
<dbReference type="AlphaFoldDB" id="A0A1F8GH83"/>
<dbReference type="GO" id="GO:0016051">
    <property type="term" value="P:carbohydrate biosynthetic process"/>
    <property type="evidence" value="ECO:0007669"/>
    <property type="project" value="InterPro"/>
</dbReference>
<protein>
    <recommendedName>
        <fullName evidence="1">PseI/NeuA/B-like domain-containing protein</fullName>
    </recommendedName>
</protein>
<dbReference type="InterPro" id="IPR013132">
    <property type="entry name" value="PseI/NeuA/B-like_N"/>
</dbReference>
<comment type="caution">
    <text evidence="2">The sequence shown here is derived from an EMBL/GenBank/DDBJ whole genome shotgun (WGS) entry which is preliminary data.</text>
</comment>
<dbReference type="InterPro" id="IPR051690">
    <property type="entry name" value="PseI-like"/>
</dbReference>
<dbReference type="GO" id="GO:0047444">
    <property type="term" value="F:N-acylneuraminate-9-phosphate synthase activity"/>
    <property type="evidence" value="ECO:0007669"/>
    <property type="project" value="TreeGrafter"/>
</dbReference>
<evidence type="ECO:0000313" key="3">
    <source>
        <dbReference type="Proteomes" id="UP000178911"/>
    </source>
</evidence>
<dbReference type="InterPro" id="IPR013785">
    <property type="entry name" value="Aldolase_TIM"/>
</dbReference>
<organism evidence="2 3">
    <name type="scientific">Candidatus Yanofskybacteria bacterium RIFCSPLOWO2_01_FULL_43_22</name>
    <dbReference type="NCBI Taxonomy" id="1802695"/>
    <lineage>
        <taxon>Bacteria</taxon>
        <taxon>Candidatus Yanofskyibacteriota</taxon>
    </lineage>
</organism>
<dbReference type="Proteomes" id="UP000178911">
    <property type="component" value="Unassembled WGS sequence"/>
</dbReference>
<evidence type="ECO:0000313" key="2">
    <source>
        <dbReference type="EMBL" id="OGN24661.1"/>
    </source>
</evidence>
<feature type="domain" description="PseI/NeuA/B-like" evidence="1">
    <location>
        <begin position="95"/>
        <end position="299"/>
    </location>
</feature>
<dbReference type="Gene3D" id="3.20.20.70">
    <property type="entry name" value="Aldolase class I"/>
    <property type="match status" value="1"/>
</dbReference>
<name>A0A1F8GH83_9BACT</name>
<gene>
    <name evidence="2" type="ORF">A3A13_01150</name>
</gene>
<accession>A0A1F8GH83</accession>
<reference evidence="2 3" key="1">
    <citation type="journal article" date="2016" name="Nat. Commun.">
        <title>Thousands of microbial genomes shed light on interconnected biogeochemical processes in an aquifer system.</title>
        <authorList>
            <person name="Anantharaman K."/>
            <person name="Brown C.T."/>
            <person name="Hug L.A."/>
            <person name="Sharon I."/>
            <person name="Castelle C.J."/>
            <person name="Probst A.J."/>
            <person name="Thomas B.C."/>
            <person name="Singh A."/>
            <person name="Wilkins M.J."/>
            <person name="Karaoz U."/>
            <person name="Brodie E.L."/>
            <person name="Williams K.H."/>
            <person name="Hubbard S.S."/>
            <person name="Banfield J.F."/>
        </authorList>
    </citation>
    <scope>NUCLEOTIDE SEQUENCE [LARGE SCALE GENOMIC DNA]</scope>
</reference>
<dbReference type="PANTHER" id="PTHR42966">
    <property type="entry name" value="N-ACETYLNEURAMINATE SYNTHASE"/>
    <property type="match status" value="1"/>
</dbReference>
<evidence type="ECO:0000259" key="1">
    <source>
        <dbReference type="Pfam" id="PF03102"/>
    </source>
</evidence>
<dbReference type="Pfam" id="PF03102">
    <property type="entry name" value="NeuB"/>
    <property type="match status" value="1"/>
</dbReference>